<dbReference type="AlphaFoldDB" id="A0AAD6XJA1"/>
<feature type="region of interest" description="Disordered" evidence="1">
    <location>
        <begin position="85"/>
        <end position="186"/>
    </location>
</feature>
<evidence type="ECO:0000313" key="3">
    <source>
        <dbReference type="EMBL" id="KAJ7078575.1"/>
    </source>
</evidence>
<dbReference type="EMBL" id="JARJCN010000065">
    <property type="protein sequence ID" value="KAJ7078575.1"/>
    <property type="molecule type" value="Genomic_DNA"/>
</dbReference>
<feature type="region of interest" description="Disordered" evidence="1">
    <location>
        <begin position="246"/>
        <end position="275"/>
    </location>
</feature>
<evidence type="ECO:0000313" key="4">
    <source>
        <dbReference type="Proteomes" id="UP001222325"/>
    </source>
</evidence>
<feature type="compositionally biased region" description="Basic residues" evidence="1">
    <location>
        <begin position="266"/>
        <end position="275"/>
    </location>
</feature>
<sequence length="275" mass="30160">MSLIYYRDPSINSTCLHEVLFSLNPTLYRSVTSLAGCRCTVDPKQASSLGHSIRSTRCKQSNHIVSVYTSQSSCCNLSYSILHRPPSDASQSAERRLSLVRPSSRSPHASTQSRPIQTGEPTLHASAAPTLRRSEAPRARLSCTTSRAFAPREAAAHRSQPPVPPRTERRPKRARSGSPQARLRRACSGCRLTIPPRPPCARSPALEHGRLKKRGCGASCGLPGAGAAKREQRSRRLALACFRTRRSGSVRTRGMRRAQAREDRAGRRRSASTDS</sequence>
<accession>A0AAD6XJA1</accession>
<name>A0AAD6XJA1_9AGAR</name>
<reference evidence="2" key="1">
    <citation type="submission" date="2023-03" db="EMBL/GenBank/DDBJ databases">
        <title>Massive genome expansion in bonnet fungi (Mycena s.s.) driven by repeated elements and novel gene families across ecological guilds.</title>
        <authorList>
            <consortium name="Lawrence Berkeley National Laboratory"/>
            <person name="Harder C.B."/>
            <person name="Miyauchi S."/>
            <person name="Viragh M."/>
            <person name="Kuo A."/>
            <person name="Thoen E."/>
            <person name="Andreopoulos B."/>
            <person name="Lu D."/>
            <person name="Skrede I."/>
            <person name="Drula E."/>
            <person name="Henrissat B."/>
            <person name="Morin E."/>
            <person name="Kohler A."/>
            <person name="Barry K."/>
            <person name="LaButti K."/>
            <person name="Morin E."/>
            <person name="Salamov A."/>
            <person name="Lipzen A."/>
            <person name="Mereny Z."/>
            <person name="Hegedus B."/>
            <person name="Baldrian P."/>
            <person name="Stursova M."/>
            <person name="Weitz H."/>
            <person name="Taylor A."/>
            <person name="Grigoriev I.V."/>
            <person name="Nagy L.G."/>
            <person name="Martin F."/>
            <person name="Kauserud H."/>
        </authorList>
    </citation>
    <scope>NUCLEOTIDE SEQUENCE</scope>
    <source>
        <strain evidence="2">CBHHK173m</strain>
    </source>
</reference>
<dbReference type="Proteomes" id="UP001222325">
    <property type="component" value="Unassembled WGS sequence"/>
</dbReference>
<dbReference type="EMBL" id="JARJCN010000065">
    <property type="protein sequence ID" value="KAJ7078572.1"/>
    <property type="molecule type" value="Genomic_DNA"/>
</dbReference>
<proteinExistence type="predicted"/>
<keyword evidence="4" id="KW-1185">Reference proteome</keyword>
<evidence type="ECO:0000313" key="2">
    <source>
        <dbReference type="EMBL" id="KAJ7078572.1"/>
    </source>
</evidence>
<comment type="caution">
    <text evidence="2">The sequence shown here is derived from an EMBL/GenBank/DDBJ whole genome shotgun (WGS) entry which is preliminary data.</text>
</comment>
<organism evidence="2 4">
    <name type="scientific">Mycena belliarum</name>
    <dbReference type="NCBI Taxonomy" id="1033014"/>
    <lineage>
        <taxon>Eukaryota</taxon>
        <taxon>Fungi</taxon>
        <taxon>Dikarya</taxon>
        <taxon>Basidiomycota</taxon>
        <taxon>Agaricomycotina</taxon>
        <taxon>Agaricomycetes</taxon>
        <taxon>Agaricomycetidae</taxon>
        <taxon>Agaricales</taxon>
        <taxon>Marasmiineae</taxon>
        <taxon>Mycenaceae</taxon>
        <taxon>Mycena</taxon>
    </lineage>
</organism>
<protein>
    <submittedName>
        <fullName evidence="2">Uncharacterized protein</fullName>
    </submittedName>
</protein>
<gene>
    <name evidence="2" type="ORF">B0H15DRAFT_860124</name>
    <name evidence="3" type="ORF">B0H15DRAFT_860150</name>
</gene>
<feature type="compositionally biased region" description="Polar residues" evidence="1">
    <location>
        <begin position="108"/>
        <end position="120"/>
    </location>
</feature>
<feature type="compositionally biased region" description="Basic residues" evidence="1">
    <location>
        <begin position="246"/>
        <end position="258"/>
    </location>
</feature>
<evidence type="ECO:0000256" key="1">
    <source>
        <dbReference type="SAM" id="MobiDB-lite"/>
    </source>
</evidence>